<dbReference type="EMBL" id="JBHTCF010000002">
    <property type="protein sequence ID" value="MFC7303891.1"/>
    <property type="molecule type" value="Genomic_DNA"/>
</dbReference>
<dbReference type="Proteomes" id="UP001596523">
    <property type="component" value="Unassembled WGS sequence"/>
</dbReference>
<keyword evidence="2" id="KW-1185">Reference proteome</keyword>
<organism evidence="1 2">
    <name type="scientific">Streptomyces monticola</name>
    <dbReference type="NCBI Taxonomy" id="2666263"/>
    <lineage>
        <taxon>Bacteria</taxon>
        <taxon>Bacillati</taxon>
        <taxon>Actinomycetota</taxon>
        <taxon>Actinomycetes</taxon>
        <taxon>Kitasatosporales</taxon>
        <taxon>Streptomycetaceae</taxon>
        <taxon>Streptomyces</taxon>
    </lineage>
</organism>
<evidence type="ECO:0000313" key="1">
    <source>
        <dbReference type="EMBL" id="MFC7303891.1"/>
    </source>
</evidence>
<protein>
    <submittedName>
        <fullName evidence="1">Uncharacterized protein</fullName>
    </submittedName>
</protein>
<accession>A0ABW2JE95</accession>
<reference evidence="2" key="1">
    <citation type="journal article" date="2019" name="Int. J. Syst. Evol. Microbiol.">
        <title>The Global Catalogue of Microorganisms (GCM) 10K type strain sequencing project: providing services to taxonomists for standard genome sequencing and annotation.</title>
        <authorList>
            <consortium name="The Broad Institute Genomics Platform"/>
            <consortium name="The Broad Institute Genome Sequencing Center for Infectious Disease"/>
            <person name="Wu L."/>
            <person name="Ma J."/>
        </authorList>
    </citation>
    <scope>NUCLEOTIDE SEQUENCE [LARGE SCALE GENOMIC DNA]</scope>
    <source>
        <strain evidence="2">SYNS20</strain>
    </source>
</reference>
<dbReference type="RefSeq" id="WP_381827526.1">
    <property type="nucleotide sequence ID" value="NZ_JBHTCF010000002.1"/>
</dbReference>
<sequence length="58" mass="6310">MSGYAEALLERVEQARAKVAAAVAKDDPYALAVAQDDLEDALRVARRHGLNVRDEDEG</sequence>
<evidence type="ECO:0000313" key="2">
    <source>
        <dbReference type="Proteomes" id="UP001596523"/>
    </source>
</evidence>
<gene>
    <name evidence="1" type="ORF">ACFQVC_06640</name>
</gene>
<proteinExistence type="predicted"/>
<name>A0ABW2JE95_9ACTN</name>
<comment type="caution">
    <text evidence="1">The sequence shown here is derived from an EMBL/GenBank/DDBJ whole genome shotgun (WGS) entry which is preliminary data.</text>
</comment>